<dbReference type="Pfam" id="PF07859">
    <property type="entry name" value="Abhydrolase_3"/>
    <property type="match status" value="1"/>
</dbReference>
<name>A0AAE1BZM3_9PEZI</name>
<organism evidence="3 4">
    <name type="scientific">Recurvomyces mirabilis</name>
    <dbReference type="NCBI Taxonomy" id="574656"/>
    <lineage>
        <taxon>Eukaryota</taxon>
        <taxon>Fungi</taxon>
        <taxon>Dikarya</taxon>
        <taxon>Ascomycota</taxon>
        <taxon>Pezizomycotina</taxon>
        <taxon>Dothideomycetes</taxon>
        <taxon>Dothideomycetidae</taxon>
        <taxon>Mycosphaerellales</taxon>
        <taxon>Teratosphaeriaceae</taxon>
        <taxon>Recurvomyces</taxon>
    </lineage>
</organism>
<dbReference type="InterPro" id="IPR013094">
    <property type="entry name" value="AB_hydrolase_3"/>
</dbReference>
<dbReference type="GO" id="GO:0016787">
    <property type="term" value="F:hydrolase activity"/>
    <property type="evidence" value="ECO:0007669"/>
    <property type="project" value="UniProtKB-KW"/>
</dbReference>
<accession>A0AAE1BZM3</accession>
<keyword evidence="4" id="KW-1185">Reference proteome</keyword>
<evidence type="ECO:0000259" key="2">
    <source>
        <dbReference type="Pfam" id="PF07859"/>
    </source>
</evidence>
<reference evidence="3" key="1">
    <citation type="submission" date="2023-07" db="EMBL/GenBank/DDBJ databases">
        <title>Black Yeasts Isolated from many extreme environments.</title>
        <authorList>
            <person name="Coleine C."/>
            <person name="Stajich J.E."/>
            <person name="Selbmann L."/>
        </authorList>
    </citation>
    <scope>NUCLEOTIDE SEQUENCE</scope>
    <source>
        <strain evidence="3">CCFEE 5485</strain>
    </source>
</reference>
<sequence length="356" mass="38543">MAPAPQPSLLDKVALLPVAGNAILAILYNLITRPIASGSRPVDAFRDAMFSAMRSFLSSIDTPIEQWSASTTEAEYLAVAKKQGFAPDTEVLASGVKLHRLGVKNPQYTILYLHGGGFNLPAMNGHFEWLLDVINDLSPHASVGVVFLSYTLSPKGQYPLQLQQATESLQWLITKQNISPSKIIIGGDSAGGNLSMAVLSHVLHPHPEVPKLELKEPLAGALLICPWVHFEPSDDGVDRNQHSDLVTPVAAKRWSANYMGNAKLDNYTQAADADEKWFSGLDKVVRDVLVYGGGGEVLIDSIKLFGAKLKRAHSKAELVVLPKAAHIDMIIDKSFGYKGKAEGTQLIESWMSAAIS</sequence>
<dbReference type="Proteomes" id="UP001274830">
    <property type="component" value="Unassembled WGS sequence"/>
</dbReference>
<protein>
    <recommendedName>
        <fullName evidence="2">Alpha/beta hydrolase fold-3 domain-containing protein</fullName>
    </recommendedName>
</protein>
<dbReference type="SUPFAM" id="SSF53474">
    <property type="entry name" value="alpha/beta-Hydrolases"/>
    <property type="match status" value="1"/>
</dbReference>
<dbReference type="Gene3D" id="3.40.50.1820">
    <property type="entry name" value="alpha/beta hydrolase"/>
    <property type="match status" value="1"/>
</dbReference>
<evidence type="ECO:0000313" key="3">
    <source>
        <dbReference type="EMBL" id="KAK3673418.1"/>
    </source>
</evidence>
<dbReference type="EMBL" id="JAUTXT010000025">
    <property type="protein sequence ID" value="KAK3673418.1"/>
    <property type="molecule type" value="Genomic_DNA"/>
</dbReference>
<dbReference type="InterPro" id="IPR050300">
    <property type="entry name" value="GDXG_lipolytic_enzyme"/>
</dbReference>
<comment type="caution">
    <text evidence="3">The sequence shown here is derived from an EMBL/GenBank/DDBJ whole genome shotgun (WGS) entry which is preliminary data.</text>
</comment>
<dbReference type="PANTHER" id="PTHR48081:SF31">
    <property type="entry name" value="STERYL ACETYL HYDROLASE MUG81-RELATED"/>
    <property type="match status" value="1"/>
</dbReference>
<dbReference type="InterPro" id="IPR029058">
    <property type="entry name" value="AB_hydrolase_fold"/>
</dbReference>
<gene>
    <name evidence="3" type="ORF">LTR78_006652</name>
</gene>
<keyword evidence="1" id="KW-0378">Hydrolase</keyword>
<feature type="domain" description="Alpha/beta hydrolase fold-3" evidence="2">
    <location>
        <begin position="110"/>
        <end position="326"/>
    </location>
</feature>
<dbReference type="AlphaFoldDB" id="A0AAE1BZM3"/>
<proteinExistence type="predicted"/>
<dbReference type="PANTHER" id="PTHR48081">
    <property type="entry name" value="AB HYDROLASE SUPERFAMILY PROTEIN C4A8.06C"/>
    <property type="match status" value="1"/>
</dbReference>
<evidence type="ECO:0000313" key="4">
    <source>
        <dbReference type="Proteomes" id="UP001274830"/>
    </source>
</evidence>
<evidence type="ECO:0000256" key="1">
    <source>
        <dbReference type="ARBA" id="ARBA00022801"/>
    </source>
</evidence>